<accession>A0A420ZBU0</accession>
<name>A0A420ZBU0_UNCK3</name>
<evidence type="ECO:0000313" key="2">
    <source>
        <dbReference type="EMBL" id="RLC36580.1"/>
    </source>
</evidence>
<dbReference type="SUPFAM" id="SSF49265">
    <property type="entry name" value="Fibronectin type III"/>
    <property type="match status" value="1"/>
</dbReference>
<dbReference type="EMBL" id="QMNG01000044">
    <property type="protein sequence ID" value="RLC36580.1"/>
    <property type="molecule type" value="Genomic_DNA"/>
</dbReference>
<evidence type="ECO:0008006" key="4">
    <source>
        <dbReference type="Google" id="ProtNLM"/>
    </source>
</evidence>
<evidence type="ECO:0000313" key="3">
    <source>
        <dbReference type="Proteomes" id="UP000281261"/>
    </source>
</evidence>
<dbReference type="InterPro" id="IPR036116">
    <property type="entry name" value="FN3_sf"/>
</dbReference>
<dbReference type="Gene3D" id="2.60.40.10">
    <property type="entry name" value="Immunoglobulins"/>
    <property type="match status" value="1"/>
</dbReference>
<comment type="caution">
    <text evidence="2">The sequence shown here is derived from an EMBL/GenBank/DDBJ whole genome shotgun (WGS) entry which is preliminary data.</text>
</comment>
<dbReference type="InterPro" id="IPR013783">
    <property type="entry name" value="Ig-like_fold"/>
</dbReference>
<feature type="region of interest" description="Disordered" evidence="1">
    <location>
        <begin position="135"/>
        <end position="166"/>
    </location>
</feature>
<organism evidence="2 3">
    <name type="scientific">candidate division Kazan bacterium</name>
    <dbReference type="NCBI Taxonomy" id="2202143"/>
    <lineage>
        <taxon>Bacteria</taxon>
        <taxon>Bacteria division Kazan-3B-28</taxon>
    </lineage>
</organism>
<protein>
    <recommendedName>
        <fullName evidence="4">Fibronectin type-III domain-containing protein</fullName>
    </recommendedName>
</protein>
<proteinExistence type="predicted"/>
<dbReference type="AlphaFoldDB" id="A0A420ZBU0"/>
<reference evidence="2 3" key="1">
    <citation type="submission" date="2018-06" db="EMBL/GenBank/DDBJ databases">
        <title>Extensive metabolic versatility and redundancy in microbially diverse, dynamic hydrothermal sediments.</title>
        <authorList>
            <person name="Dombrowski N."/>
            <person name="Teske A."/>
            <person name="Baker B.J."/>
        </authorList>
    </citation>
    <scope>NUCLEOTIDE SEQUENCE [LARGE SCALE GENOMIC DNA]</scope>
    <source>
        <strain evidence="2">B79_G16</strain>
    </source>
</reference>
<dbReference type="PROSITE" id="PS00018">
    <property type="entry name" value="EF_HAND_1"/>
    <property type="match status" value="1"/>
</dbReference>
<feature type="compositionally biased region" description="Gly residues" evidence="1">
    <location>
        <begin position="138"/>
        <end position="152"/>
    </location>
</feature>
<evidence type="ECO:0000256" key="1">
    <source>
        <dbReference type="SAM" id="MobiDB-lite"/>
    </source>
</evidence>
<sequence length="216" mass="22527">MRETSIVVGATALIFMIAVPVARASEITGTIGTGGASGGVLPNLPESVTAEVDGNNITINWDSVDDIDGYRVYRIKNGQSAELIADEVTDTSYTDSNLGDGLYAYQIQTFLGNLAPNLDNIAPTSPIEIDIAEESQESGGGGSSGGGGGGGSSYSPPQEQEEEAEYDLTGDGNVDILDFNVLMVHWGQSGSGIVGDINGDDKVDILDFNVLMINWS</sequence>
<dbReference type="Proteomes" id="UP000281261">
    <property type="component" value="Unassembled WGS sequence"/>
</dbReference>
<gene>
    <name evidence="2" type="ORF">DRH29_04290</name>
</gene>
<dbReference type="InterPro" id="IPR018247">
    <property type="entry name" value="EF_Hand_1_Ca_BS"/>
</dbReference>